<accession>A0ACC0V3H4</accession>
<name>A0ACC0V3H4_9HYPO</name>
<proteinExistence type="predicted"/>
<organism evidence="1 2">
    <name type="scientific">Trichothecium roseum</name>
    <dbReference type="NCBI Taxonomy" id="47278"/>
    <lineage>
        <taxon>Eukaryota</taxon>
        <taxon>Fungi</taxon>
        <taxon>Dikarya</taxon>
        <taxon>Ascomycota</taxon>
        <taxon>Pezizomycotina</taxon>
        <taxon>Sordariomycetes</taxon>
        <taxon>Hypocreomycetidae</taxon>
        <taxon>Hypocreales</taxon>
        <taxon>Hypocreales incertae sedis</taxon>
        <taxon>Trichothecium</taxon>
    </lineage>
</organism>
<sequence length="142" mass="15514">MPTLPMTVEATGDELYYVVELEDGSLYEAIVTVDFPVSILECESGATITFEGIDDLGGFYPVEGEVTAAGYKLHVITGAVIEGKVPEYYDLGTLKVNGAIQWLIQILERQLVPLQAIERQALTPLIFPSQDDVERQSANHGP</sequence>
<reference evidence="1" key="1">
    <citation type="submission" date="2022-10" db="EMBL/GenBank/DDBJ databases">
        <title>Complete Genome of Trichothecium roseum strain YXFP-22015, a Plant Pathogen Isolated from Citrus.</title>
        <authorList>
            <person name="Wang Y."/>
            <person name="Zhu L."/>
        </authorList>
    </citation>
    <scope>NUCLEOTIDE SEQUENCE</scope>
    <source>
        <strain evidence="1">YXFP-22015</strain>
    </source>
</reference>
<evidence type="ECO:0000313" key="1">
    <source>
        <dbReference type="EMBL" id="KAI9900944.1"/>
    </source>
</evidence>
<keyword evidence="2" id="KW-1185">Reference proteome</keyword>
<dbReference type="EMBL" id="CM047943">
    <property type="protein sequence ID" value="KAI9900944.1"/>
    <property type="molecule type" value="Genomic_DNA"/>
</dbReference>
<dbReference type="Proteomes" id="UP001163324">
    <property type="component" value="Chromosome 4"/>
</dbReference>
<comment type="caution">
    <text evidence="1">The sequence shown here is derived from an EMBL/GenBank/DDBJ whole genome shotgun (WGS) entry which is preliminary data.</text>
</comment>
<protein>
    <submittedName>
        <fullName evidence="1">Uncharacterized protein</fullName>
    </submittedName>
</protein>
<evidence type="ECO:0000313" key="2">
    <source>
        <dbReference type="Proteomes" id="UP001163324"/>
    </source>
</evidence>
<gene>
    <name evidence="1" type="ORF">N3K66_005206</name>
</gene>